<accession>A0A1Z3HRM8</accession>
<dbReference type="RefSeq" id="WP_080805832.1">
    <property type="nucleotide sequence ID" value="NZ_CP021983.2"/>
</dbReference>
<dbReference type="OrthoDB" id="532538at2"/>
<feature type="region of interest" description="Disordered" evidence="1">
    <location>
        <begin position="1"/>
        <end position="25"/>
    </location>
</feature>
<dbReference type="AlphaFoldDB" id="A0A1Z3HRM8"/>
<keyword evidence="3" id="KW-1185">Reference proteome</keyword>
<evidence type="ECO:0000313" key="3">
    <source>
        <dbReference type="Proteomes" id="UP000191901"/>
    </source>
</evidence>
<sequence>MAPTSSSTPAVAPTPAMAAASVSNGAAPAAAMDDQTVTETFAALKTLLSTVEKLQKARQGVGDIKPLINRLLDGDMLSGEELEQVKAGIGSLGKLVKLYGDYREALVKAQPARELLDTMIKS</sequence>
<evidence type="ECO:0000313" key="2">
    <source>
        <dbReference type="EMBL" id="ASC72902.1"/>
    </source>
</evidence>
<gene>
    <name evidence="2" type="ORF">XM38_038620</name>
</gene>
<dbReference type="KEGG" id="hhg:XM38_038620"/>
<dbReference type="Proteomes" id="UP000191901">
    <property type="component" value="Chromosome"/>
</dbReference>
<dbReference type="EMBL" id="CP021983">
    <property type="protein sequence ID" value="ASC72902.1"/>
    <property type="molecule type" value="Genomic_DNA"/>
</dbReference>
<organism evidence="2 3">
    <name type="scientific">Halomicronema hongdechloris C2206</name>
    <dbReference type="NCBI Taxonomy" id="1641165"/>
    <lineage>
        <taxon>Bacteria</taxon>
        <taxon>Bacillati</taxon>
        <taxon>Cyanobacteriota</taxon>
        <taxon>Cyanophyceae</taxon>
        <taxon>Nodosilineales</taxon>
        <taxon>Nodosilineaceae</taxon>
        <taxon>Halomicronema</taxon>
    </lineage>
</organism>
<name>A0A1Z3HRM8_9CYAN</name>
<reference evidence="2 3" key="1">
    <citation type="journal article" date="2016" name="Biochim. Biophys. Acta">
        <title>Characterization of red-shifted phycobilisomes isolated from the chlorophyll f-containing cyanobacterium Halomicronema hongdechloris.</title>
        <authorList>
            <person name="Li Y."/>
            <person name="Lin Y."/>
            <person name="Garvey C.J."/>
            <person name="Birch D."/>
            <person name="Corkery R.W."/>
            <person name="Loughlin P.C."/>
            <person name="Scheer H."/>
            <person name="Willows R.D."/>
            <person name="Chen M."/>
        </authorList>
    </citation>
    <scope>NUCLEOTIDE SEQUENCE [LARGE SCALE GENOMIC DNA]</scope>
    <source>
        <strain evidence="2 3">C2206</strain>
    </source>
</reference>
<evidence type="ECO:0000256" key="1">
    <source>
        <dbReference type="SAM" id="MobiDB-lite"/>
    </source>
</evidence>
<proteinExistence type="predicted"/>
<dbReference type="STRING" id="1641165.XM38_03125"/>
<protein>
    <submittedName>
        <fullName evidence="2">Uncharacterized protein</fullName>
    </submittedName>
</protein>